<comment type="cofactor">
    <cofactor evidence="1 14">
        <name>FAD</name>
        <dbReference type="ChEBI" id="CHEBI:57692"/>
    </cofactor>
</comment>
<evidence type="ECO:0000259" key="15">
    <source>
        <dbReference type="Pfam" id="PF05187"/>
    </source>
</evidence>
<keyword evidence="3 14" id="KW-0813">Transport</keyword>
<dbReference type="Pfam" id="PF21162">
    <property type="entry name" value="ETFQO_UQ-bd"/>
    <property type="match status" value="1"/>
</dbReference>
<keyword evidence="8 14" id="KW-0249">Electron transport</keyword>
<dbReference type="SUPFAM" id="SSF54862">
    <property type="entry name" value="4Fe-4S ferredoxins"/>
    <property type="match status" value="1"/>
</dbReference>
<dbReference type="GO" id="GO:0046872">
    <property type="term" value="F:metal ion binding"/>
    <property type="evidence" value="ECO:0007669"/>
    <property type="project" value="UniProtKB-KW"/>
</dbReference>
<name>A0A8J7KGQ7_9NEIS</name>
<dbReference type="Proteomes" id="UP000604481">
    <property type="component" value="Unassembled WGS sequence"/>
</dbReference>
<dbReference type="InterPro" id="IPR040156">
    <property type="entry name" value="ETF-QO"/>
</dbReference>
<reference evidence="17 18" key="1">
    <citation type="submission" date="2020-10" db="EMBL/GenBank/DDBJ databases">
        <title>The genome sequence of Chitinilyticum litopenaei 4Y14.</title>
        <authorList>
            <person name="Liu Y."/>
        </authorList>
    </citation>
    <scope>NUCLEOTIDE SEQUENCE [LARGE SCALE GENOMIC DNA]</scope>
    <source>
        <strain evidence="17 18">4Y14</strain>
    </source>
</reference>
<evidence type="ECO:0000256" key="10">
    <source>
        <dbReference type="ARBA" id="ARBA00023004"/>
    </source>
</evidence>
<keyword evidence="4 14" id="KW-0285">Flavoprotein</keyword>
<dbReference type="InterPro" id="IPR007859">
    <property type="entry name" value="ETF-QO/FixX_C"/>
</dbReference>
<proteinExistence type="predicted"/>
<evidence type="ECO:0000256" key="9">
    <source>
        <dbReference type="ARBA" id="ARBA00023002"/>
    </source>
</evidence>
<dbReference type="EC" id="1.5.5.1" evidence="14"/>
<dbReference type="Gene3D" id="3.30.70.20">
    <property type="match status" value="1"/>
</dbReference>
<dbReference type="GO" id="GO:0004174">
    <property type="term" value="F:electron-transferring-flavoprotein dehydrogenase activity"/>
    <property type="evidence" value="ECO:0007669"/>
    <property type="project" value="UniProtKB-UniRule"/>
</dbReference>
<evidence type="ECO:0000256" key="13">
    <source>
        <dbReference type="ARBA" id="ARBA00023136"/>
    </source>
</evidence>
<dbReference type="PANTHER" id="PTHR10617:SF107">
    <property type="entry name" value="ELECTRON TRANSFER FLAVOPROTEIN-UBIQUINONE OXIDOREDUCTASE, MITOCHONDRIAL"/>
    <property type="match status" value="1"/>
</dbReference>
<comment type="caution">
    <text evidence="17">The sequence shown here is derived from an EMBL/GenBank/DDBJ whole genome shotgun (WGS) entry which is preliminary data.</text>
</comment>
<dbReference type="SUPFAM" id="SSF51905">
    <property type="entry name" value="FAD/NAD(P)-binding domain"/>
    <property type="match status" value="1"/>
</dbReference>
<dbReference type="Gene3D" id="3.30.9.90">
    <property type="match status" value="1"/>
</dbReference>
<dbReference type="Pfam" id="PF13450">
    <property type="entry name" value="NAD_binding_8"/>
    <property type="match status" value="1"/>
</dbReference>
<dbReference type="PANTHER" id="PTHR10617">
    <property type="entry name" value="ELECTRON TRANSFER FLAVOPROTEIN-UBIQUINONE OXIDOREDUCTASE"/>
    <property type="match status" value="1"/>
</dbReference>
<dbReference type="PRINTS" id="PR00420">
    <property type="entry name" value="RNGMNOXGNASE"/>
</dbReference>
<evidence type="ECO:0000256" key="1">
    <source>
        <dbReference type="ARBA" id="ARBA00001974"/>
    </source>
</evidence>
<evidence type="ECO:0000256" key="11">
    <source>
        <dbReference type="ARBA" id="ARBA00023014"/>
    </source>
</evidence>
<keyword evidence="9 14" id="KW-0560">Oxidoreductase</keyword>
<evidence type="ECO:0000256" key="8">
    <source>
        <dbReference type="ARBA" id="ARBA00022982"/>
    </source>
</evidence>
<evidence type="ECO:0000256" key="3">
    <source>
        <dbReference type="ARBA" id="ARBA00022448"/>
    </source>
</evidence>
<dbReference type="GO" id="GO:0051539">
    <property type="term" value="F:4 iron, 4 sulfur cluster binding"/>
    <property type="evidence" value="ECO:0007669"/>
    <property type="project" value="UniProtKB-UniRule"/>
</dbReference>
<dbReference type="Gene3D" id="3.50.50.60">
    <property type="entry name" value="FAD/NAD(P)-binding domain"/>
    <property type="match status" value="1"/>
</dbReference>
<keyword evidence="18" id="KW-1185">Reference proteome</keyword>
<dbReference type="AlphaFoldDB" id="A0A8J7KGQ7"/>
<evidence type="ECO:0000256" key="6">
    <source>
        <dbReference type="ARBA" id="ARBA00022827"/>
    </source>
</evidence>
<keyword evidence="10 14" id="KW-0408">Iron</keyword>
<comment type="subcellular location">
    <subcellularLocation>
        <location evidence="2">Membrane</location>
    </subcellularLocation>
</comment>
<evidence type="ECO:0000313" key="18">
    <source>
        <dbReference type="Proteomes" id="UP000604481"/>
    </source>
</evidence>
<keyword evidence="5 14" id="KW-0479">Metal-binding</keyword>
<protein>
    <recommendedName>
        <fullName evidence="14">Electron transfer flavoprotein-ubiquinone oxidoreductase</fullName>
        <shortName evidence="14">ETF-QO</shortName>
        <ecNumber evidence="14">1.5.5.1</ecNumber>
    </recommendedName>
</protein>
<keyword evidence="6 14" id="KW-0274">FAD</keyword>
<comment type="cofactor">
    <cofactor evidence="14">
        <name>[4Fe-4S] cluster</name>
        <dbReference type="ChEBI" id="CHEBI:49883"/>
    </cofactor>
    <text evidence="14">Binds 1 [4Fe-4S] cluster.</text>
</comment>
<dbReference type="InterPro" id="IPR049398">
    <property type="entry name" value="ETF-QO/FixC_UQ-bd"/>
</dbReference>
<keyword evidence="13" id="KW-0472">Membrane</keyword>
<evidence type="ECO:0000313" key="17">
    <source>
        <dbReference type="EMBL" id="MBE9610599.1"/>
    </source>
</evidence>
<evidence type="ECO:0000256" key="14">
    <source>
        <dbReference type="RuleBase" id="RU366068"/>
    </source>
</evidence>
<feature type="domain" description="ETF-QO/FixX C-terminal" evidence="15">
    <location>
        <begin position="442"/>
        <end position="542"/>
    </location>
</feature>
<sequence>MQRDRMDYDVLIVGAGPAGLAAAIRLKQLSPDTSVCVLEKGAEVGAHSLSGAVLDPSALDALLPNWRARSGLNFTPVSEDRFLVLDEDSGWQLPNWSQPPVLHNEGNVILSLGELCRWLASEAEALGVEIYPGFSAAAPILDGEKRLLGVITGDMGRDKQGNETASFAPGMEIHAAYTLVAEGTRGSLTGELEAQLDLRKACGHQKYGIGIKEVWRVPASQHQPGLVQHTLGWPLANDTGGGSFVYHYGENLVAIGFVVHLDYANPYLSPFEEFQRFKTHTRIKAMLKDGERLEYGARAISEGGWQSLPQLAFAGGLLLGCAAGMVNVPRIKGIHNAIRSGHLAAESVAAALVRGARGACLADYEAALRTSATGRELESVRNIKPMLSRFGTLGGTLLAGGELWLSTLGVRLPWTLRHRKTDHAATGLAADYAPIAYPKPDGVLSFDRMSSLVLANLSHDHRQPDHLTLKDSAVPIAINLAQYAAPETRYCPAGVYEIVDKSGAATLQINAQNCVHCKTCDIKDPTQNIVWVTPEGGSGPNYRAM</sequence>
<keyword evidence="12 14" id="KW-0830">Ubiquinone</keyword>
<dbReference type="InterPro" id="IPR036188">
    <property type="entry name" value="FAD/NAD-bd_sf"/>
</dbReference>
<dbReference type="GO" id="GO:0016020">
    <property type="term" value="C:membrane"/>
    <property type="evidence" value="ECO:0007669"/>
    <property type="project" value="UniProtKB-SubCell"/>
</dbReference>
<evidence type="ECO:0000256" key="2">
    <source>
        <dbReference type="ARBA" id="ARBA00004370"/>
    </source>
</evidence>
<keyword evidence="11 14" id="KW-0411">Iron-sulfur</keyword>
<dbReference type="EMBL" id="JADFUA010000011">
    <property type="protein sequence ID" value="MBE9610599.1"/>
    <property type="molecule type" value="Genomic_DNA"/>
</dbReference>
<comment type="function">
    <text evidence="14">Accepts electrons from ETF and reduces ubiquinone.</text>
</comment>
<comment type="catalytic activity">
    <reaction evidence="14">
        <text>a ubiquinone + reduced [electron-transfer flavoprotein] = a ubiquinol + oxidized [electron-transfer flavoprotein] + H(+)</text>
        <dbReference type="Rhea" id="RHEA:24052"/>
        <dbReference type="Rhea" id="RHEA-COMP:9565"/>
        <dbReference type="Rhea" id="RHEA-COMP:9566"/>
        <dbReference type="Rhea" id="RHEA-COMP:10685"/>
        <dbReference type="Rhea" id="RHEA-COMP:10686"/>
        <dbReference type="ChEBI" id="CHEBI:15378"/>
        <dbReference type="ChEBI" id="CHEBI:16389"/>
        <dbReference type="ChEBI" id="CHEBI:17976"/>
        <dbReference type="ChEBI" id="CHEBI:57692"/>
        <dbReference type="ChEBI" id="CHEBI:58307"/>
        <dbReference type="EC" id="1.5.5.1"/>
    </reaction>
</comment>
<dbReference type="RefSeq" id="WP_194117148.1">
    <property type="nucleotide sequence ID" value="NZ_JADFUA010000011.1"/>
</dbReference>
<evidence type="ECO:0000256" key="7">
    <source>
        <dbReference type="ARBA" id="ARBA00022946"/>
    </source>
</evidence>
<organism evidence="17 18">
    <name type="scientific">Chitinilyticum piscinae</name>
    <dbReference type="NCBI Taxonomy" id="2866724"/>
    <lineage>
        <taxon>Bacteria</taxon>
        <taxon>Pseudomonadati</taxon>
        <taxon>Pseudomonadota</taxon>
        <taxon>Betaproteobacteria</taxon>
        <taxon>Neisseriales</taxon>
        <taxon>Chitinibacteraceae</taxon>
        <taxon>Chitinilyticum</taxon>
    </lineage>
</organism>
<dbReference type="Pfam" id="PF05187">
    <property type="entry name" value="Fer4_ETF_QO"/>
    <property type="match status" value="1"/>
</dbReference>
<accession>A0A8J7KGQ7</accession>
<feature type="domain" description="ETF-QO/FixC ubiquinone-binding" evidence="16">
    <location>
        <begin position="207"/>
        <end position="300"/>
    </location>
</feature>
<evidence type="ECO:0000256" key="12">
    <source>
        <dbReference type="ARBA" id="ARBA00023075"/>
    </source>
</evidence>
<dbReference type="SUPFAM" id="SSF54373">
    <property type="entry name" value="FAD-linked reductases, C-terminal domain"/>
    <property type="match status" value="1"/>
</dbReference>
<dbReference type="FunFam" id="3.30.70.20:FF:000015">
    <property type="entry name" value="Electron transfer flavoprotein-ubiquinone oxidoreductase"/>
    <property type="match status" value="1"/>
</dbReference>
<evidence type="ECO:0000259" key="16">
    <source>
        <dbReference type="Pfam" id="PF21162"/>
    </source>
</evidence>
<keyword evidence="7" id="KW-0809">Transit peptide</keyword>
<evidence type="ECO:0000256" key="5">
    <source>
        <dbReference type="ARBA" id="ARBA00022723"/>
    </source>
</evidence>
<gene>
    <name evidence="17" type="ORF">INR99_14760</name>
</gene>
<evidence type="ECO:0000256" key="4">
    <source>
        <dbReference type="ARBA" id="ARBA00022630"/>
    </source>
</evidence>